<reference evidence="6 7" key="1">
    <citation type="submission" date="2019-12" db="EMBL/GenBank/DDBJ databases">
        <title>complete genome sequences of Pseudomonas putida str. WP8-W18-CRE-01 isolated from wastewater treatment plant effluent.</title>
        <authorList>
            <person name="Sekizuka T."/>
            <person name="Itokawa K."/>
            <person name="Yatsu K."/>
            <person name="Inamine Y."/>
            <person name="Kuroda M."/>
        </authorList>
    </citation>
    <scope>NUCLEOTIDE SEQUENCE [LARGE SCALE GENOMIC DNA]</scope>
    <source>
        <strain evidence="6 7">WP8-W18-CRE-01</strain>
    </source>
</reference>
<dbReference type="PANTHER" id="PTHR30537:SF1">
    <property type="entry name" value="HTH-TYPE TRANSCRIPTIONAL REGULATOR PGRR"/>
    <property type="match status" value="1"/>
</dbReference>
<name>A0A6S5TUH8_PSEPU</name>
<comment type="similarity">
    <text evidence="1">Belongs to the LysR transcriptional regulatory family.</text>
</comment>
<dbReference type="EMBL" id="AP022227">
    <property type="protein sequence ID" value="BBT40182.1"/>
    <property type="molecule type" value="Genomic_DNA"/>
</dbReference>
<protein>
    <submittedName>
        <fullName evidence="6">LysR family transcriptional regulator</fullName>
    </submittedName>
</protein>
<gene>
    <name evidence="6" type="ORF">WP8W18C01_25230</name>
</gene>
<dbReference type="Pfam" id="PF00126">
    <property type="entry name" value="HTH_1"/>
    <property type="match status" value="1"/>
</dbReference>
<organism evidence="6 7">
    <name type="scientific">Pseudomonas putida</name>
    <name type="common">Arthrobacter siderocapsulatus</name>
    <dbReference type="NCBI Taxonomy" id="303"/>
    <lineage>
        <taxon>Bacteria</taxon>
        <taxon>Pseudomonadati</taxon>
        <taxon>Pseudomonadota</taxon>
        <taxon>Gammaproteobacteria</taxon>
        <taxon>Pseudomonadales</taxon>
        <taxon>Pseudomonadaceae</taxon>
        <taxon>Pseudomonas</taxon>
    </lineage>
</organism>
<dbReference type="Pfam" id="PF03466">
    <property type="entry name" value="LysR_substrate"/>
    <property type="match status" value="1"/>
</dbReference>
<proteinExistence type="inferred from homology"/>
<dbReference type="InterPro" id="IPR005119">
    <property type="entry name" value="LysR_subst-bd"/>
</dbReference>
<dbReference type="FunFam" id="1.10.10.10:FF:000001">
    <property type="entry name" value="LysR family transcriptional regulator"/>
    <property type="match status" value="1"/>
</dbReference>
<keyword evidence="4" id="KW-0804">Transcription</keyword>
<evidence type="ECO:0000256" key="1">
    <source>
        <dbReference type="ARBA" id="ARBA00009437"/>
    </source>
</evidence>
<dbReference type="InterPro" id="IPR000847">
    <property type="entry name" value="LysR_HTH_N"/>
</dbReference>
<accession>A0A6S5TUH8</accession>
<keyword evidence="2" id="KW-0805">Transcription regulation</keyword>
<dbReference type="InterPro" id="IPR058163">
    <property type="entry name" value="LysR-type_TF_proteobact-type"/>
</dbReference>
<dbReference type="Gene3D" id="1.10.10.10">
    <property type="entry name" value="Winged helix-like DNA-binding domain superfamily/Winged helix DNA-binding domain"/>
    <property type="match status" value="1"/>
</dbReference>
<evidence type="ECO:0000259" key="5">
    <source>
        <dbReference type="PROSITE" id="PS50931"/>
    </source>
</evidence>
<evidence type="ECO:0000313" key="7">
    <source>
        <dbReference type="Proteomes" id="UP000515680"/>
    </source>
</evidence>
<feature type="domain" description="HTH lysR-type" evidence="5">
    <location>
        <begin position="1"/>
        <end position="61"/>
    </location>
</feature>
<evidence type="ECO:0000256" key="3">
    <source>
        <dbReference type="ARBA" id="ARBA00023125"/>
    </source>
</evidence>
<dbReference type="CDD" id="cd08474">
    <property type="entry name" value="PBP2_CrgA_like_5"/>
    <property type="match status" value="1"/>
</dbReference>
<evidence type="ECO:0000313" key="6">
    <source>
        <dbReference type="EMBL" id="BBT40182.1"/>
    </source>
</evidence>
<dbReference type="GO" id="GO:0043565">
    <property type="term" value="F:sequence-specific DNA binding"/>
    <property type="evidence" value="ECO:0007669"/>
    <property type="project" value="TreeGrafter"/>
</dbReference>
<sequence>MKPASTADLSLFLCIARHLNFSRAAVELGLTPSALSHALRALETRLDVRLFNRTTRSVALTEAGERLYQRLQPAFRDIADALEDLNNFRDKPSGNLRITAGRAAAELALLPLAQRFLVAYPDVHLEILSDDALVDMVGTGFDAGVRLGERLQADMVSLPIGPYLRSVVVGSPEFFERHFIPQHPQDLKKLPCIGHRFPSGALYRWEFERGGVQLEVDVQGPLILGDVSLMLAPALQGIGLAYVFEDMVKEHLERGDLQQVLGDWCHYYPGLHLYYPSRRQVPAALKAFIEFAREYSASPATTASPTGSG</sequence>
<dbReference type="PROSITE" id="PS50931">
    <property type="entry name" value="HTH_LYSR"/>
    <property type="match status" value="1"/>
</dbReference>
<dbReference type="PANTHER" id="PTHR30537">
    <property type="entry name" value="HTH-TYPE TRANSCRIPTIONAL REGULATOR"/>
    <property type="match status" value="1"/>
</dbReference>
<dbReference type="Proteomes" id="UP000515680">
    <property type="component" value="Chromosome"/>
</dbReference>
<dbReference type="Gene3D" id="3.40.190.290">
    <property type="match status" value="1"/>
</dbReference>
<evidence type="ECO:0000256" key="2">
    <source>
        <dbReference type="ARBA" id="ARBA00023015"/>
    </source>
</evidence>
<dbReference type="AlphaFoldDB" id="A0A6S5TUH8"/>
<dbReference type="SUPFAM" id="SSF53850">
    <property type="entry name" value="Periplasmic binding protein-like II"/>
    <property type="match status" value="1"/>
</dbReference>
<dbReference type="InterPro" id="IPR036388">
    <property type="entry name" value="WH-like_DNA-bd_sf"/>
</dbReference>
<dbReference type="RefSeq" id="WP_043210492.1">
    <property type="nucleotide sequence ID" value="NZ_AP022227.1"/>
</dbReference>
<dbReference type="InterPro" id="IPR036390">
    <property type="entry name" value="WH_DNA-bd_sf"/>
</dbReference>
<evidence type="ECO:0000256" key="4">
    <source>
        <dbReference type="ARBA" id="ARBA00023163"/>
    </source>
</evidence>
<dbReference type="SUPFAM" id="SSF46785">
    <property type="entry name" value="Winged helix' DNA-binding domain"/>
    <property type="match status" value="1"/>
</dbReference>
<dbReference type="GO" id="GO:0006351">
    <property type="term" value="P:DNA-templated transcription"/>
    <property type="evidence" value="ECO:0007669"/>
    <property type="project" value="TreeGrafter"/>
</dbReference>
<keyword evidence="3" id="KW-0238">DNA-binding</keyword>
<dbReference type="GO" id="GO:0003700">
    <property type="term" value="F:DNA-binding transcription factor activity"/>
    <property type="evidence" value="ECO:0007669"/>
    <property type="project" value="InterPro"/>
</dbReference>